<organism evidence="1 2">
    <name type="scientific">Rivihabitans pingtungensis</name>
    <dbReference type="NCBI Taxonomy" id="1054498"/>
    <lineage>
        <taxon>Bacteria</taxon>
        <taxon>Pseudomonadati</taxon>
        <taxon>Pseudomonadota</taxon>
        <taxon>Betaproteobacteria</taxon>
        <taxon>Neisseriales</taxon>
        <taxon>Aquaspirillaceae</taxon>
        <taxon>Rivihabitans</taxon>
    </lineage>
</organism>
<evidence type="ECO:0000313" key="1">
    <source>
        <dbReference type="EMBL" id="PXX81932.1"/>
    </source>
</evidence>
<reference evidence="1 2" key="1">
    <citation type="submission" date="2018-05" db="EMBL/GenBank/DDBJ databases">
        <title>Genomic Encyclopedia of Type Strains, Phase IV (KMG-IV): sequencing the most valuable type-strain genomes for metagenomic binning, comparative biology and taxonomic classification.</title>
        <authorList>
            <person name="Goeker M."/>
        </authorList>
    </citation>
    <scope>NUCLEOTIDE SEQUENCE [LARGE SCALE GENOMIC DNA]</scope>
    <source>
        <strain evidence="1 2">DSM 29661</strain>
    </source>
</reference>
<comment type="caution">
    <text evidence="1">The sequence shown here is derived from an EMBL/GenBank/DDBJ whole genome shotgun (WGS) entry which is preliminary data.</text>
</comment>
<dbReference type="Pfam" id="PF03692">
    <property type="entry name" value="CxxCxxCC"/>
    <property type="match status" value="1"/>
</dbReference>
<dbReference type="InterPro" id="IPR005358">
    <property type="entry name" value="Puta_zinc/iron-chelating_dom"/>
</dbReference>
<keyword evidence="2" id="KW-1185">Reference proteome</keyword>
<protein>
    <submittedName>
        <fullName evidence="1">Uncharacterized protein</fullName>
    </submittedName>
</protein>
<dbReference type="Proteomes" id="UP000247555">
    <property type="component" value="Unassembled WGS sequence"/>
</dbReference>
<gene>
    <name evidence="1" type="ORF">DFR34_101161</name>
</gene>
<dbReference type="AlphaFoldDB" id="A0A318KZA6"/>
<evidence type="ECO:0000313" key="2">
    <source>
        <dbReference type="Proteomes" id="UP000247555"/>
    </source>
</evidence>
<proteinExistence type="predicted"/>
<dbReference type="EMBL" id="QJKI01000001">
    <property type="protein sequence ID" value="PXX81932.1"/>
    <property type="molecule type" value="Genomic_DNA"/>
</dbReference>
<sequence length="113" mass="12153">MASCSPQSICMQCGACCAAFRVTFHVSELDSEGGRVPAGLADAETDTLYRLRGTDYARPRCLALVGKIGEAVHCGIYHERPSPCREFGARAEIGVFEDACHRARALHGLPALE</sequence>
<dbReference type="RefSeq" id="WP_245906773.1">
    <property type="nucleotide sequence ID" value="NZ_CALCOA010000060.1"/>
</dbReference>
<accession>A0A318KZA6</accession>
<name>A0A318KZA6_9NEIS</name>